<keyword evidence="3 5" id="KW-1133">Transmembrane helix</keyword>
<evidence type="ECO:0000256" key="3">
    <source>
        <dbReference type="ARBA" id="ARBA00022989"/>
    </source>
</evidence>
<evidence type="ECO:0000259" key="6">
    <source>
        <dbReference type="Pfam" id="PF01957"/>
    </source>
</evidence>
<dbReference type="AlphaFoldDB" id="A0A9X3LJA3"/>
<evidence type="ECO:0000313" key="7">
    <source>
        <dbReference type="EMBL" id="MCZ9289047.1"/>
    </source>
</evidence>
<sequence length="146" mass="15442">MGPIIWLIAAGVLALGELLVADMSLLMLSAAALITAGVSLADIPVWAEIVVFGVASLATTLAIRPILRKRFLQTTPTRTFDYAELTGKTAEVVEAVTDDVQSGGMVRIAGELWSARSANLGDTYPQGESVQVIDIDGTTAVVWRNN</sequence>
<comment type="caution">
    <text evidence="7">The sequence shown here is derived from an EMBL/GenBank/DDBJ whole genome shotgun (WGS) entry which is preliminary data.</text>
</comment>
<evidence type="ECO:0000313" key="8">
    <source>
        <dbReference type="Proteomes" id="UP001146469"/>
    </source>
</evidence>
<dbReference type="Proteomes" id="UP001146469">
    <property type="component" value="Unassembled WGS sequence"/>
</dbReference>
<dbReference type="GO" id="GO:0005886">
    <property type="term" value="C:plasma membrane"/>
    <property type="evidence" value="ECO:0007669"/>
    <property type="project" value="TreeGrafter"/>
</dbReference>
<organism evidence="7 8">
    <name type="scientific">Corynebacterium evansiae</name>
    <dbReference type="NCBI Taxonomy" id="2913499"/>
    <lineage>
        <taxon>Bacteria</taxon>
        <taxon>Bacillati</taxon>
        <taxon>Actinomycetota</taxon>
        <taxon>Actinomycetes</taxon>
        <taxon>Mycobacteriales</taxon>
        <taxon>Corynebacteriaceae</taxon>
        <taxon>Corynebacterium</taxon>
    </lineage>
</organism>
<evidence type="ECO:0000256" key="1">
    <source>
        <dbReference type="ARBA" id="ARBA00004141"/>
    </source>
</evidence>
<proteinExistence type="predicted"/>
<gene>
    <name evidence="7" type="ORF">L8V00_02320</name>
</gene>
<feature type="transmembrane region" description="Helical" evidence="5">
    <location>
        <begin position="43"/>
        <end position="63"/>
    </location>
</feature>
<keyword evidence="8" id="KW-1185">Reference proteome</keyword>
<accession>A0A9X3LJA3</accession>
<dbReference type="Pfam" id="PF01957">
    <property type="entry name" value="NfeD"/>
    <property type="match status" value="1"/>
</dbReference>
<name>A0A9X3LJA3_9CORY</name>
<keyword evidence="4 5" id="KW-0472">Membrane</keyword>
<dbReference type="EMBL" id="JAKMUT010000002">
    <property type="protein sequence ID" value="MCZ9289047.1"/>
    <property type="molecule type" value="Genomic_DNA"/>
</dbReference>
<evidence type="ECO:0000256" key="5">
    <source>
        <dbReference type="SAM" id="Phobius"/>
    </source>
</evidence>
<dbReference type="SUPFAM" id="SSF141322">
    <property type="entry name" value="NfeD domain-like"/>
    <property type="match status" value="1"/>
</dbReference>
<keyword evidence="2 5" id="KW-0812">Transmembrane</keyword>
<dbReference type="PANTHER" id="PTHR33507">
    <property type="entry name" value="INNER MEMBRANE PROTEIN YBBJ"/>
    <property type="match status" value="1"/>
</dbReference>
<dbReference type="InterPro" id="IPR012340">
    <property type="entry name" value="NA-bd_OB-fold"/>
</dbReference>
<reference evidence="7" key="1">
    <citation type="submission" date="2022-02" db="EMBL/GenBank/DDBJ databases">
        <title>Corynebacterium sp. from urogenital microbiome.</title>
        <authorList>
            <person name="Cappelli E.A."/>
            <person name="Ribeiro T.G."/>
            <person name="Peixe L."/>
        </authorList>
    </citation>
    <scope>NUCLEOTIDE SEQUENCE</scope>
    <source>
        <strain evidence="7">C8Ua_174</strain>
    </source>
</reference>
<dbReference type="InterPro" id="IPR052165">
    <property type="entry name" value="Membrane_assoc_protease"/>
</dbReference>
<evidence type="ECO:0000256" key="2">
    <source>
        <dbReference type="ARBA" id="ARBA00022692"/>
    </source>
</evidence>
<dbReference type="InterPro" id="IPR002810">
    <property type="entry name" value="NfeD-like_C"/>
</dbReference>
<comment type="subcellular location">
    <subcellularLocation>
        <location evidence="1">Membrane</location>
        <topology evidence="1">Multi-pass membrane protein</topology>
    </subcellularLocation>
</comment>
<feature type="domain" description="NfeD-like C-terminal" evidence="6">
    <location>
        <begin position="83"/>
        <end position="144"/>
    </location>
</feature>
<evidence type="ECO:0000256" key="4">
    <source>
        <dbReference type="ARBA" id="ARBA00023136"/>
    </source>
</evidence>
<protein>
    <submittedName>
        <fullName evidence="7">NfeD family protein</fullName>
    </submittedName>
</protein>
<dbReference type="Gene3D" id="2.40.50.140">
    <property type="entry name" value="Nucleic acid-binding proteins"/>
    <property type="match status" value="1"/>
</dbReference>
<dbReference type="RefSeq" id="WP_035003935.1">
    <property type="nucleotide sequence ID" value="NZ_JAKMUT010000002.1"/>
</dbReference>
<dbReference type="PANTHER" id="PTHR33507:SF3">
    <property type="entry name" value="INNER MEMBRANE PROTEIN YBBJ"/>
    <property type="match status" value="1"/>
</dbReference>